<evidence type="ECO:0000256" key="2">
    <source>
        <dbReference type="ARBA" id="ARBA00023125"/>
    </source>
</evidence>
<sequence>MSGTHKEVTIYDIAEALSLSPATISRGLKDHPAIRKDTRKRILDKAREMGYQQNMFASNLRRSRTNTIGVIVPRLNSYFMSFVIAGMEKVANAAGYNLIISQSAESVKKEETNVRTLYNSRVDGLLVSVAYDSESLSHFSLFLDKNIPLIFFDRVLDHPQCTSLVIDNYKAAYEVTTHLIRQGSTRIVHLTAQSKGAVYADRLRGYQQALRDNNLAFDESMVLAGNLSDQAGAEAARAILAMKPLPDGVFSANDSCAVSCLRALKQAGIKIPEQIAIAGFNNDPISKVVEPNLTTVNYPGEEMGELAASTLIRRLDRLEGASLNTIVLRHELIVRDSTLRKSPDQNG</sequence>
<keyword evidence="1" id="KW-0805">Transcription regulation</keyword>
<dbReference type="Pfam" id="PF13377">
    <property type="entry name" value="Peripla_BP_3"/>
    <property type="match status" value="1"/>
</dbReference>
<dbReference type="SMART" id="SM00354">
    <property type="entry name" value="HTH_LACI"/>
    <property type="match status" value="1"/>
</dbReference>
<dbReference type="Pfam" id="PF00356">
    <property type="entry name" value="LacI"/>
    <property type="match status" value="1"/>
</dbReference>
<feature type="domain" description="HTH lacI-type" evidence="4">
    <location>
        <begin position="8"/>
        <end position="62"/>
    </location>
</feature>
<organism evidence="5 6">
    <name type="scientific">Dawidia cretensis</name>
    <dbReference type="NCBI Taxonomy" id="2782350"/>
    <lineage>
        <taxon>Bacteria</taxon>
        <taxon>Pseudomonadati</taxon>
        <taxon>Bacteroidota</taxon>
        <taxon>Cytophagia</taxon>
        <taxon>Cytophagales</taxon>
        <taxon>Chryseotaleaceae</taxon>
        <taxon>Dawidia</taxon>
    </lineage>
</organism>
<dbReference type="EMBL" id="JAHESE010000032">
    <property type="protein sequence ID" value="MBT1711368.1"/>
    <property type="molecule type" value="Genomic_DNA"/>
</dbReference>
<dbReference type="CDD" id="cd06267">
    <property type="entry name" value="PBP1_LacI_sugar_binding-like"/>
    <property type="match status" value="1"/>
</dbReference>
<evidence type="ECO:0000313" key="6">
    <source>
        <dbReference type="Proteomes" id="UP001319080"/>
    </source>
</evidence>
<evidence type="ECO:0000313" key="5">
    <source>
        <dbReference type="EMBL" id="MBT1711368.1"/>
    </source>
</evidence>
<evidence type="ECO:0000259" key="4">
    <source>
        <dbReference type="PROSITE" id="PS50932"/>
    </source>
</evidence>
<evidence type="ECO:0000256" key="1">
    <source>
        <dbReference type="ARBA" id="ARBA00023015"/>
    </source>
</evidence>
<reference evidence="5 6" key="1">
    <citation type="submission" date="2021-05" db="EMBL/GenBank/DDBJ databases">
        <title>A Polyphasic approach of four new species of the genus Ohtaekwangia: Ohtaekwangia histidinii sp. nov., Ohtaekwangia cretensis sp. nov., Ohtaekwangia indiensis sp. nov., Ohtaekwangia reichenbachii sp. nov. from diverse environment.</title>
        <authorList>
            <person name="Octaviana S."/>
        </authorList>
    </citation>
    <scope>NUCLEOTIDE SEQUENCE [LARGE SCALE GENOMIC DNA]</scope>
    <source>
        <strain evidence="5 6">PWU5</strain>
    </source>
</reference>
<dbReference type="CDD" id="cd01392">
    <property type="entry name" value="HTH_LacI"/>
    <property type="match status" value="1"/>
</dbReference>
<dbReference type="Gene3D" id="1.10.260.40">
    <property type="entry name" value="lambda repressor-like DNA-binding domains"/>
    <property type="match status" value="1"/>
</dbReference>
<dbReference type="AlphaFoldDB" id="A0AAP2E1H7"/>
<dbReference type="SUPFAM" id="SSF47413">
    <property type="entry name" value="lambda repressor-like DNA-binding domains"/>
    <property type="match status" value="1"/>
</dbReference>
<evidence type="ECO:0000256" key="3">
    <source>
        <dbReference type="ARBA" id="ARBA00023163"/>
    </source>
</evidence>
<keyword evidence="3" id="KW-0804">Transcription</keyword>
<dbReference type="PANTHER" id="PTHR30146:SF109">
    <property type="entry name" value="HTH-TYPE TRANSCRIPTIONAL REGULATOR GALS"/>
    <property type="match status" value="1"/>
</dbReference>
<dbReference type="InterPro" id="IPR028082">
    <property type="entry name" value="Peripla_BP_I"/>
</dbReference>
<dbReference type="GO" id="GO:0003700">
    <property type="term" value="F:DNA-binding transcription factor activity"/>
    <property type="evidence" value="ECO:0007669"/>
    <property type="project" value="TreeGrafter"/>
</dbReference>
<dbReference type="PANTHER" id="PTHR30146">
    <property type="entry name" value="LACI-RELATED TRANSCRIPTIONAL REPRESSOR"/>
    <property type="match status" value="1"/>
</dbReference>
<dbReference type="InterPro" id="IPR046335">
    <property type="entry name" value="LacI/GalR-like_sensor"/>
</dbReference>
<dbReference type="Gene3D" id="3.40.50.2300">
    <property type="match status" value="2"/>
</dbReference>
<dbReference type="InterPro" id="IPR010982">
    <property type="entry name" value="Lambda_DNA-bd_dom_sf"/>
</dbReference>
<dbReference type="PROSITE" id="PS50932">
    <property type="entry name" value="HTH_LACI_2"/>
    <property type="match status" value="1"/>
</dbReference>
<accession>A0AAP2E1H7</accession>
<comment type="caution">
    <text evidence="5">The sequence shown here is derived from an EMBL/GenBank/DDBJ whole genome shotgun (WGS) entry which is preliminary data.</text>
</comment>
<dbReference type="SUPFAM" id="SSF53822">
    <property type="entry name" value="Periplasmic binding protein-like I"/>
    <property type="match status" value="1"/>
</dbReference>
<dbReference type="GO" id="GO:0000976">
    <property type="term" value="F:transcription cis-regulatory region binding"/>
    <property type="evidence" value="ECO:0007669"/>
    <property type="project" value="TreeGrafter"/>
</dbReference>
<dbReference type="Proteomes" id="UP001319080">
    <property type="component" value="Unassembled WGS sequence"/>
</dbReference>
<keyword evidence="2" id="KW-0238">DNA-binding</keyword>
<dbReference type="RefSeq" id="WP_254086944.1">
    <property type="nucleotide sequence ID" value="NZ_JAHESE010000032.1"/>
</dbReference>
<proteinExistence type="predicted"/>
<protein>
    <submittedName>
        <fullName evidence="5">LacI family transcriptional regulator</fullName>
    </submittedName>
</protein>
<keyword evidence="6" id="KW-1185">Reference proteome</keyword>
<dbReference type="InterPro" id="IPR000843">
    <property type="entry name" value="HTH_LacI"/>
</dbReference>
<gene>
    <name evidence="5" type="ORF">KK062_24210</name>
</gene>
<name>A0AAP2E1H7_9BACT</name>